<dbReference type="EMBL" id="CAEZXO010000003">
    <property type="protein sequence ID" value="CAB4689015.1"/>
    <property type="molecule type" value="Genomic_DNA"/>
</dbReference>
<dbReference type="GO" id="GO:0042597">
    <property type="term" value="C:periplasmic space"/>
    <property type="evidence" value="ECO:0007669"/>
    <property type="project" value="InterPro"/>
</dbReference>
<keyword evidence="1" id="KW-0732">Signal</keyword>
<protein>
    <submittedName>
        <fullName evidence="5">Unannotated protein</fullName>
    </submittedName>
</protein>
<evidence type="ECO:0000313" key="9">
    <source>
        <dbReference type="EMBL" id="CAB4828960.1"/>
    </source>
</evidence>
<feature type="transmembrane region" description="Helical" evidence="3">
    <location>
        <begin position="150"/>
        <end position="170"/>
    </location>
</feature>
<evidence type="ECO:0000259" key="4">
    <source>
        <dbReference type="Pfam" id="PF04234"/>
    </source>
</evidence>
<dbReference type="EMBL" id="CAFBLD010000010">
    <property type="protein sequence ID" value="CAB4876246.1"/>
    <property type="molecule type" value="Genomic_DNA"/>
</dbReference>
<dbReference type="EMBL" id="CAFABH010000013">
    <property type="protein sequence ID" value="CAB4828960.1"/>
    <property type="molecule type" value="Genomic_DNA"/>
</dbReference>
<evidence type="ECO:0000313" key="13">
    <source>
        <dbReference type="EMBL" id="CAB5071437.1"/>
    </source>
</evidence>
<dbReference type="EMBL" id="CAEZYM010000011">
    <property type="protein sequence ID" value="CAB4729694.1"/>
    <property type="molecule type" value="Genomic_DNA"/>
</dbReference>
<evidence type="ECO:0000313" key="7">
    <source>
        <dbReference type="EMBL" id="CAB4729694.1"/>
    </source>
</evidence>
<dbReference type="InterPro" id="IPR014755">
    <property type="entry name" value="Cu-Rt/internalin_Ig-like"/>
</dbReference>
<keyword evidence="2" id="KW-0186">Copper</keyword>
<accession>A0A6J5YZA4</accession>
<dbReference type="EMBL" id="CAESAE010000002">
    <property type="protein sequence ID" value="CAB4333399.1"/>
    <property type="molecule type" value="Genomic_DNA"/>
</dbReference>
<dbReference type="EMBL" id="CAFBQX010000002">
    <property type="protein sequence ID" value="CAB5071437.1"/>
    <property type="molecule type" value="Genomic_DNA"/>
</dbReference>
<evidence type="ECO:0000313" key="12">
    <source>
        <dbReference type="EMBL" id="CAB4979336.1"/>
    </source>
</evidence>
<dbReference type="Pfam" id="PF04234">
    <property type="entry name" value="CopC"/>
    <property type="match status" value="1"/>
</dbReference>
<dbReference type="InterPro" id="IPR007348">
    <property type="entry name" value="CopC_dom"/>
</dbReference>
<evidence type="ECO:0000313" key="11">
    <source>
        <dbReference type="EMBL" id="CAB4947377.1"/>
    </source>
</evidence>
<dbReference type="SUPFAM" id="SSF81296">
    <property type="entry name" value="E set domains"/>
    <property type="match status" value="1"/>
</dbReference>
<evidence type="ECO:0000313" key="5">
    <source>
        <dbReference type="EMBL" id="CAB4333399.1"/>
    </source>
</evidence>
<gene>
    <name evidence="6" type="ORF">UFOPK2510_00538</name>
    <name evidence="7" type="ORF">UFOPK2718_01146</name>
    <name evidence="8" type="ORF">UFOPK2936_00911</name>
    <name evidence="9" type="ORF">UFOPK3174_00871</name>
    <name evidence="10" type="ORF">UFOPK3328_01367</name>
    <name evidence="11" type="ORF">UFOPK3779_00960</name>
    <name evidence="12" type="ORF">UFOPK3913_01027</name>
    <name evidence="5" type="ORF">UFOPK4107_00407</name>
    <name evidence="13" type="ORF">UFOPK4403_00597</name>
</gene>
<dbReference type="AlphaFoldDB" id="A0A6J5YZA4"/>
<dbReference type="GO" id="GO:0005507">
    <property type="term" value="F:copper ion binding"/>
    <property type="evidence" value="ECO:0007669"/>
    <property type="project" value="InterPro"/>
</dbReference>
<reference evidence="5" key="1">
    <citation type="submission" date="2020-05" db="EMBL/GenBank/DDBJ databases">
        <authorList>
            <person name="Chiriac C."/>
            <person name="Salcher M."/>
            <person name="Ghai R."/>
            <person name="Kavagutti S V."/>
        </authorList>
    </citation>
    <scope>NUCLEOTIDE SEQUENCE</scope>
</reference>
<evidence type="ECO:0000256" key="2">
    <source>
        <dbReference type="ARBA" id="ARBA00023008"/>
    </source>
</evidence>
<keyword evidence="3" id="KW-0472">Membrane</keyword>
<proteinExistence type="predicted"/>
<evidence type="ECO:0000256" key="3">
    <source>
        <dbReference type="SAM" id="Phobius"/>
    </source>
</evidence>
<evidence type="ECO:0000313" key="6">
    <source>
        <dbReference type="EMBL" id="CAB4689015.1"/>
    </source>
</evidence>
<evidence type="ECO:0000313" key="8">
    <source>
        <dbReference type="EMBL" id="CAB4781001.1"/>
    </source>
</evidence>
<dbReference type="EMBL" id="CAEZZW010000004">
    <property type="protein sequence ID" value="CAB4781001.1"/>
    <property type="molecule type" value="Genomic_DNA"/>
</dbReference>
<evidence type="ECO:0000313" key="10">
    <source>
        <dbReference type="EMBL" id="CAB4876246.1"/>
    </source>
</evidence>
<name>A0A6J5YZA4_9ZZZZ</name>
<sequence>MRKAMAACVIAILSFFILSIANPAQANSLVTTTPISGSTLGTAPSAVSITAQVALIDSGNSITVTAPDGTRVDDGVLTIDGVNAIIGLKTLTLSGMYTVSYSLLADNDVPLAGTFTFNFMAPTVISSPSPRSSSSSASISATTNSSVTSIFVIVLLFLAFLVLVGLSLYARKIFKKK</sequence>
<evidence type="ECO:0000256" key="1">
    <source>
        <dbReference type="ARBA" id="ARBA00022729"/>
    </source>
</evidence>
<dbReference type="EMBL" id="CAFBNH010000005">
    <property type="protein sequence ID" value="CAB4947377.1"/>
    <property type="molecule type" value="Genomic_DNA"/>
</dbReference>
<feature type="domain" description="CopC" evidence="4">
    <location>
        <begin position="28"/>
        <end position="118"/>
    </location>
</feature>
<keyword evidence="3" id="KW-1133">Transmembrane helix</keyword>
<dbReference type="InterPro" id="IPR014756">
    <property type="entry name" value="Ig_E-set"/>
</dbReference>
<organism evidence="5">
    <name type="scientific">freshwater metagenome</name>
    <dbReference type="NCBI Taxonomy" id="449393"/>
    <lineage>
        <taxon>unclassified sequences</taxon>
        <taxon>metagenomes</taxon>
        <taxon>ecological metagenomes</taxon>
    </lineage>
</organism>
<dbReference type="GO" id="GO:0046688">
    <property type="term" value="P:response to copper ion"/>
    <property type="evidence" value="ECO:0007669"/>
    <property type="project" value="InterPro"/>
</dbReference>
<dbReference type="EMBL" id="CAFBOC010000010">
    <property type="protein sequence ID" value="CAB4979336.1"/>
    <property type="molecule type" value="Genomic_DNA"/>
</dbReference>
<keyword evidence="3" id="KW-0812">Transmembrane</keyword>
<dbReference type="Gene3D" id="2.60.40.1220">
    <property type="match status" value="1"/>
</dbReference>